<reference evidence="2" key="1">
    <citation type="journal article" date="2002" name="Nature">
        <title>The genome sequence and structure of rice chromosome 1.</title>
        <authorList>
            <person name="Sasaki T."/>
            <person name="Matsumoto T."/>
            <person name="Yamamoto K."/>
            <person name="Sakata K."/>
            <person name="Baba T."/>
            <person name="Katayose Y."/>
            <person name="Wu J."/>
            <person name="Niimura Y."/>
            <person name="Cheng Z."/>
            <person name="Nagamura Y."/>
            <person name="Antonio B.A."/>
            <person name="Kanamori H."/>
            <person name="Hosokawa S."/>
            <person name="Masukawa M."/>
            <person name="Arikawa K."/>
            <person name="Chiden Y."/>
            <person name="Hayashi M."/>
            <person name="Okamoto M."/>
            <person name="Ando T."/>
            <person name="Aoki H."/>
            <person name="Arita K."/>
            <person name="Hamada M."/>
            <person name="Harada C."/>
            <person name="Hijishita S."/>
            <person name="Honda M."/>
            <person name="Ichikawa Y."/>
            <person name="Idonuma A."/>
            <person name="Iijima M."/>
            <person name="Ikeda M."/>
            <person name="Ikeno M."/>
            <person name="Itoh S."/>
            <person name="Itoh T."/>
            <person name="Itoh Y."/>
            <person name="Itoh Y."/>
            <person name="Iwabuchi A."/>
            <person name="Kamiya K."/>
            <person name="Karasawa W."/>
            <person name="Katagiri S."/>
            <person name="Kikuta A."/>
            <person name="Kobayashi N."/>
            <person name="Kono I."/>
            <person name="Machita K."/>
            <person name="Maehara T."/>
            <person name="Mizuno H."/>
            <person name="Mizubayashi T."/>
            <person name="Mukai Y."/>
            <person name="Nagasaki H."/>
            <person name="Nakashima M."/>
            <person name="Nakama Y."/>
            <person name="Nakamichi Y."/>
            <person name="Nakamura M."/>
            <person name="Namiki N."/>
            <person name="Negishi M."/>
            <person name="Ohta I."/>
            <person name="Ono N."/>
            <person name="Saji S."/>
            <person name="Sakai K."/>
            <person name="Shibata M."/>
            <person name="Shimokawa T."/>
            <person name="Shomura A."/>
            <person name="Song J."/>
            <person name="Takazaki Y."/>
            <person name="Terasawa K."/>
            <person name="Tsuji K."/>
            <person name="Waki K."/>
            <person name="Yamagata H."/>
            <person name="Yamane H."/>
            <person name="Yoshiki S."/>
            <person name="Yoshihara R."/>
            <person name="Yukawa K."/>
            <person name="Zhong H."/>
            <person name="Iwama H."/>
            <person name="Endo T."/>
            <person name="Ito H."/>
            <person name="Hahn J.H."/>
            <person name="Kim H.I."/>
            <person name="Eun M.Y."/>
            <person name="Yano M."/>
            <person name="Jiang J."/>
            <person name="Gojobori T."/>
        </authorList>
    </citation>
    <scope>NUCLEOTIDE SEQUENCE [LARGE SCALE GENOMIC DNA]</scope>
</reference>
<dbReference type="AlphaFoldDB" id="Q5ZBX0"/>
<protein>
    <submittedName>
        <fullName evidence="2">Uncharacterized protein</fullName>
    </submittedName>
</protein>
<gene>
    <name evidence="2" type="primary">P0514H03.16</name>
</gene>
<dbReference type="Proteomes" id="UP000817658">
    <property type="component" value="Chromosome 1"/>
</dbReference>
<feature type="region of interest" description="Disordered" evidence="1">
    <location>
        <begin position="47"/>
        <end position="66"/>
    </location>
</feature>
<dbReference type="EMBL" id="AP003275">
    <property type="protein sequence ID" value="BAD52965.1"/>
    <property type="molecule type" value="Genomic_DNA"/>
</dbReference>
<evidence type="ECO:0000256" key="1">
    <source>
        <dbReference type="SAM" id="MobiDB-lite"/>
    </source>
</evidence>
<sequence length="66" mass="7054">MPKFRVTPEVDEGFGLNWWSPCSYDLEVEGAIDPTLGVGERNLLVRDEEGRVGGGGGGEKGGDSEE</sequence>
<organism evidence="2">
    <name type="scientific">Oryza sativa subsp. japonica</name>
    <name type="common">Rice</name>
    <dbReference type="NCBI Taxonomy" id="39947"/>
    <lineage>
        <taxon>Eukaryota</taxon>
        <taxon>Viridiplantae</taxon>
        <taxon>Streptophyta</taxon>
        <taxon>Embryophyta</taxon>
        <taxon>Tracheophyta</taxon>
        <taxon>Spermatophyta</taxon>
        <taxon>Magnoliopsida</taxon>
        <taxon>Liliopsida</taxon>
        <taxon>Poales</taxon>
        <taxon>Poaceae</taxon>
        <taxon>BOP clade</taxon>
        <taxon>Oryzoideae</taxon>
        <taxon>Oryzeae</taxon>
        <taxon>Oryzinae</taxon>
        <taxon>Oryza</taxon>
        <taxon>Oryza sativa</taxon>
    </lineage>
</organism>
<name>Q5ZBX0_ORYSJ</name>
<accession>Q5ZBX0</accession>
<proteinExistence type="predicted"/>
<evidence type="ECO:0000313" key="2">
    <source>
        <dbReference type="EMBL" id="BAD52965.1"/>
    </source>
</evidence>